<evidence type="ECO:0000313" key="3">
    <source>
        <dbReference type="EMBL" id="KKS47514.1"/>
    </source>
</evidence>
<name>A0A0G0ZFQ7_9BACT</name>
<evidence type="ECO:0000313" key="4">
    <source>
        <dbReference type="Proteomes" id="UP000034320"/>
    </source>
</evidence>
<evidence type="ECO:0000256" key="2">
    <source>
        <dbReference type="SAM" id="Phobius"/>
    </source>
</evidence>
<sequence length="802" mass="85300">MKKYLKFTLLRAGFAGIELILLVTMAVGIFAAAKLAQQPQNLQKQAATGGFWRGKKSSVVCNENLSTTATKVVATYWGGPTNPCNDTTLKGYYVPADGTKCTTTNKCFRVYNPKGDTKFMEYKYYFPDKLDCKILWSPQTRYLYQDAEECEWITPTNTPTPTRTLTPTITPPISTTPSRTPVPSRTPSPTPLSCIKDICKPPNKDCCPGYKISVNDLCSTGEECKKDYSSDFCRNIGGFCAPRVECDLGTIPEGNDYCQTNRGNQFNCCKSGTTPTPSQRQACIWVGTANSGTCTGNPPDNCYVGCLGPIINCGGRSYDDCKVLDYCTRETPCDSPPPGDGQVCGVFSNTKCTGLKVGDICDGSTTCTADGSKGTDVICKCDTGGGGGGASCTVDKPVVKGTESVTLSIESNSEYENFFFEIRNMGNSDGAGGYKPVCVTTGGDVNTPSAACPAGTYPLVFKDPATGKRKTGSKTIATAQELFTFDHNIWQPNGGHLGLAQIVGAASNGTDAPTPLDGCTAITEYFRPAVCAGSSKSGNVISSSKSIDIAIQGNPPAGTTISKFMLAFYNVDNPYGPGNSKPICVDQGIGDATWSVPVCPAGSNHYVKITDNPLASNSATFNLKLADFQYEDRLWNNQLPLNVSTNGYFFLSDGGFSRPEAACVKGFKIELGDLSPTASPSGSLSPTPSDLTPTPSDLTPTPSQDWYAPDGQKCDGINFITLHSDSLCNVPVGYITNSEEINGGEENKCVSGKPCYKAGGVIIDPGEEAKFQSRSDVPDNCDMIEPGNLPPCRIPPLNLIIS</sequence>
<feature type="transmembrane region" description="Helical" evidence="2">
    <location>
        <begin position="12"/>
        <end position="33"/>
    </location>
</feature>
<gene>
    <name evidence="3" type="ORF">UV09_C0004G0003</name>
</gene>
<proteinExistence type="predicted"/>
<evidence type="ECO:0000256" key="1">
    <source>
        <dbReference type="SAM" id="MobiDB-lite"/>
    </source>
</evidence>
<protein>
    <submittedName>
        <fullName evidence="3">Uncharacterized protein</fullName>
    </submittedName>
</protein>
<organism evidence="3 4">
    <name type="scientific">Candidatus Gottesmanbacteria bacterium GW2011_GWA2_42_18</name>
    <dbReference type="NCBI Taxonomy" id="1618442"/>
    <lineage>
        <taxon>Bacteria</taxon>
        <taxon>Candidatus Gottesmaniibacteriota</taxon>
    </lineage>
</organism>
<feature type="region of interest" description="Disordered" evidence="1">
    <location>
        <begin position="161"/>
        <end position="189"/>
    </location>
</feature>
<keyword evidence="2" id="KW-0812">Transmembrane</keyword>
<keyword evidence="2" id="KW-1133">Transmembrane helix</keyword>
<comment type="caution">
    <text evidence="3">The sequence shown here is derived from an EMBL/GenBank/DDBJ whole genome shotgun (WGS) entry which is preliminary data.</text>
</comment>
<dbReference type="Proteomes" id="UP000034320">
    <property type="component" value="Unassembled WGS sequence"/>
</dbReference>
<feature type="compositionally biased region" description="Low complexity" evidence="1">
    <location>
        <begin position="161"/>
        <end position="183"/>
    </location>
</feature>
<dbReference type="AlphaFoldDB" id="A0A0G0ZFQ7"/>
<dbReference type="EMBL" id="LCDD01000004">
    <property type="protein sequence ID" value="KKS47514.1"/>
    <property type="molecule type" value="Genomic_DNA"/>
</dbReference>
<accession>A0A0G0ZFQ7</accession>
<reference evidence="3 4" key="1">
    <citation type="journal article" date="2015" name="Nature">
        <title>rRNA introns, odd ribosomes, and small enigmatic genomes across a large radiation of phyla.</title>
        <authorList>
            <person name="Brown C.T."/>
            <person name="Hug L.A."/>
            <person name="Thomas B.C."/>
            <person name="Sharon I."/>
            <person name="Castelle C.J."/>
            <person name="Singh A."/>
            <person name="Wilkins M.J."/>
            <person name="Williams K.H."/>
            <person name="Banfield J.F."/>
        </authorList>
    </citation>
    <scope>NUCLEOTIDE SEQUENCE [LARGE SCALE GENOMIC DNA]</scope>
</reference>
<feature type="region of interest" description="Disordered" evidence="1">
    <location>
        <begin position="677"/>
        <end position="703"/>
    </location>
</feature>
<keyword evidence="2" id="KW-0472">Membrane</keyword>